<feature type="compositionally biased region" description="Acidic residues" evidence="1">
    <location>
        <begin position="69"/>
        <end position="83"/>
    </location>
</feature>
<evidence type="ECO:0000313" key="3">
    <source>
        <dbReference type="Proteomes" id="UP000693942"/>
    </source>
</evidence>
<comment type="caution">
    <text evidence="2">The sequence shown here is derived from an EMBL/GenBank/DDBJ whole genome shotgun (WGS) entry which is preliminary data.</text>
</comment>
<feature type="compositionally biased region" description="Basic and acidic residues" evidence="1">
    <location>
        <begin position="365"/>
        <end position="382"/>
    </location>
</feature>
<dbReference type="Proteomes" id="UP000693942">
    <property type="component" value="Unassembled WGS sequence"/>
</dbReference>
<accession>A0A8J5QAL8</accession>
<sequence length="382" mass="42711">MTTVRARQLLDELLKEPGVSAVLLPSSGGRLGVRLDLATANEEEEEEIKALFGDDRLALQRGTKRKLEEEEEEEEEEEAEDTDERLLEIFKHNSGRECHRLRPDVWTTHGKWNRRYKHLEGLVDKETTGAGGSNGRVTNRPWVSWFDLNGTRIQAGFVVQQADDYQRIIIAFTRASSAPPTYGLQGMFTRAGIAAKAWSSLVPTSTSLIMAIPRARVASKWPLEETRAVTKEMITILNAAANGMTVELLSVGLDGLTTDVSSFQWLQRTWGHRLRLRLVIVVGQAFPGTMDSFPVAANTIRYGEFELRDISEVLVDPQVPGKASSKELVDLILQVREMKLDRDEGYTPLNQLTSGRANFRVCPDSAHESGVDEDGRQSRSLH</sequence>
<organism evidence="2 3">
    <name type="scientific">Fusarium oxysporum f. sp. raphani</name>
    <dbReference type="NCBI Taxonomy" id="96318"/>
    <lineage>
        <taxon>Eukaryota</taxon>
        <taxon>Fungi</taxon>
        <taxon>Dikarya</taxon>
        <taxon>Ascomycota</taxon>
        <taxon>Pezizomycotina</taxon>
        <taxon>Sordariomycetes</taxon>
        <taxon>Hypocreomycetidae</taxon>
        <taxon>Hypocreales</taxon>
        <taxon>Nectriaceae</taxon>
        <taxon>Fusarium</taxon>
        <taxon>Fusarium oxysporum species complex</taxon>
    </lineage>
</organism>
<gene>
    <name evidence="2" type="ORF">Forpi1262_v002579</name>
</gene>
<evidence type="ECO:0000256" key="1">
    <source>
        <dbReference type="SAM" id="MobiDB-lite"/>
    </source>
</evidence>
<feature type="region of interest" description="Disordered" evidence="1">
    <location>
        <begin position="64"/>
        <end position="83"/>
    </location>
</feature>
<protein>
    <submittedName>
        <fullName evidence="2">Uncharacterized protein</fullName>
    </submittedName>
</protein>
<name>A0A8J5QAL8_FUSOX</name>
<dbReference type="EMBL" id="JAELUR010000002">
    <property type="protein sequence ID" value="KAG7436727.1"/>
    <property type="molecule type" value="Genomic_DNA"/>
</dbReference>
<feature type="region of interest" description="Disordered" evidence="1">
    <location>
        <begin position="363"/>
        <end position="382"/>
    </location>
</feature>
<evidence type="ECO:0000313" key="2">
    <source>
        <dbReference type="EMBL" id="KAG7436727.1"/>
    </source>
</evidence>
<dbReference type="AlphaFoldDB" id="A0A8J5QAL8"/>
<proteinExistence type="predicted"/>
<reference evidence="2" key="1">
    <citation type="submission" date="2021-04" db="EMBL/GenBank/DDBJ databases">
        <title>First draft genome resource for Brassicaceae pathogens Fusarium oxysporum f. sp. raphani and Fusarium oxysporum f. sp. rapae.</title>
        <authorList>
            <person name="Asai S."/>
        </authorList>
    </citation>
    <scope>NUCLEOTIDE SEQUENCE</scope>
    <source>
        <strain evidence="2">Tf1262</strain>
    </source>
</reference>